<dbReference type="Pfam" id="PF05389">
    <property type="entry name" value="MecA"/>
    <property type="match status" value="1"/>
</dbReference>
<gene>
    <name evidence="4 5" type="primary">mecA</name>
    <name evidence="5" type="ORF">OE104_08335</name>
</gene>
<dbReference type="PANTHER" id="PTHR39161">
    <property type="entry name" value="ADAPTER PROTEIN MECA"/>
    <property type="match status" value="1"/>
</dbReference>
<dbReference type="HAMAP" id="MF_01124">
    <property type="entry name" value="MecA"/>
    <property type="match status" value="1"/>
</dbReference>
<comment type="subunit">
    <text evidence="2 4">Homodimer.</text>
</comment>
<keyword evidence="3 4" id="KW-0178">Competence</keyword>
<dbReference type="PANTHER" id="PTHR39161:SF1">
    <property type="entry name" value="ADAPTER PROTEIN MECA 1"/>
    <property type="match status" value="1"/>
</dbReference>
<comment type="domain">
    <text evidence="4">The N-terminal domain has binding sites for ComK and probably for unfolded/aggregated proteins; the C-terminal domain interacts with ClpC.</text>
</comment>
<evidence type="ECO:0000256" key="2">
    <source>
        <dbReference type="ARBA" id="ARBA00011738"/>
    </source>
</evidence>
<dbReference type="InterPro" id="IPR008681">
    <property type="entry name" value="Neg-reg_MecA"/>
</dbReference>
<comment type="similarity">
    <text evidence="1 4">Belongs to the MecA family.</text>
</comment>
<dbReference type="GO" id="GO:0042174">
    <property type="term" value="P:negative regulation of sporulation resulting in formation of a cellular spore"/>
    <property type="evidence" value="ECO:0007669"/>
    <property type="project" value="UniProtKB-UniRule"/>
</dbReference>
<evidence type="ECO:0000256" key="3">
    <source>
        <dbReference type="ARBA" id="ARBA00023287"/>
    </source>
</evidence>
<dbReference type="Gene3D" id="3.30.70.1950">
    <property type="match status" value="1"/>
</dbReference>
<keyword evidence="4" id="KW-0749">Sporulation</keyword>
<accession>A0A9E8RUV7</accession>
<dbReference type="GO" id="GO:0030420">
    <property type="term" value="P:establishment of competence for transformation"/>
    <property type="evidence" value="ECO:0007669"/>
    <property type="project" value="UniProtKB-KW"/>
</dbReference>
<dbReference type="NCBIfam" id="NF002644">
    <property type="entry name" value="PRK02315.1-5"/>
    <property type="match status" value="1"/>
</dbReference>
<dbReference type="GO" id="GO:0030435">
    <property type="term" value="P:sporulation resulting in formation of a cellular spore"/>
    <property type="evidence" value="ECO:0007669"/>
    <property type="project" value="UniProtKB-KW"/>
</dbReference>
<organism evidence="5 6">
    <name type="scientific">Fervidibacillus albus</name>
    <dbReference type="NCBI Taxonomy" id="2980026"/>
    <lineage>
        <taxon>Bacteria</taxon>
        <taxon>Bacillati</taxon>
        <taxon>Bacillota</taxon>
        <taxon>Bacilli</taxon>
        <taxon>Bacillales</taxon>
        <taxon>Bacillaceae</taxon>
        <taxon>Fervidibacillus</taxon>
    </lineage>
</organism>
<comment type="function">
    <text evidence="4">Enables the recognition and targeting of unfolded and aggregated proteins to the ClpC protease or to other proteins involved in proteolysis. Acts negatively in the development of competence by binding ComK and recruiting it to the ClpCP protease. When overexpressed, inhibits sporulation. Also involved in Spx degradation by ClpC.</text>
</comment>
<dbReference type="KEGG" id="faf:OE104_08335"/>
<dbReference type="InterPro" id="IPR038471">
    <property type="entry name" value="MecA_C_sf"/>
</dbReference>
<evidence type="ECO:0000256" key="1">
    <source>
        <dbReference type="ARBA" id="ARBA00005397"/>
    </source>
</evidence>
<proteinExistence type="inferred from homology"/>
<protein>
    <recommendedName>
        <fullName evidence="4">Adapter protein MecA</fullName>
    </recommendedName>
</protein>
<evidence type="ECO:0000313" key="5">
    <source>
        <dbReference type="EMBL" id="WAA08654.1"/>
    </source>
</evidence>
<name>A0A9E8RUV7_9BACI</name>
<dbReference type="PIRSF" id="PIRSF029008">
    <property type="entry name" value="MecA"/>
    <property type="match status" value="1"/>
</dbReference>
<dbReference type="RefSeq" id="WP_275416432.1">
    <property type="nucleotide sequence ID" value="NZ_CP106878.1"/>
</dbReference>
<keyword evidence="6" id="KW-1185">Reference proteome</keyword>
<dbReference type="GO" id="GO:0030674">
    <property type="term" value="F:protein-macromolecule adaptor activity"/>
    <property type="evidence" value="ECO:0007669"/>
    <property type="project" value="UniProtKB-UniRule"/>
</dbReference>
<dbReference type="GO" id="GO:0045808">
    <property type="term" value="P:negative regulation of establishment of competence for transformation"/>
    <property type="evidence" value="ECO:0007669"/>
    <property type="project" value="UniProtKB-UniRule"/>
</dbReference>
<dbReference type="EMBL" id="CP106878">
    <property type="protein sequence ID" value="WAA08654.1"/>
    <property type="molecule type" value="Genomic_DNA"/>
</dbReference>
<evidence type="ECO:0000256" key="4">
    <source>
        <dbReference type="HAMAP-Rule" id="MF_01124"/>
    </source>
</evidence>
<evidence type="ECO:0000313" key="6">
    <source>
        <dbReference type="Proteomes" id="UP001164718"/>
    </source>
</evidence>
<dbReference type="Proteomes" id="UP001164718">
    <property type="component" value="Chromosome"/>
</dbReference>
<sequence length="222" mass="26813">MEIERINENTVKFFISYVDVEERGFDREEIWYNREKSEELFWEMMDEVHEEEGFVFDGPLWIQVQALEKGLEVLVTKAQISKDGNRYELPFSEDKLKELSIDEQIEKYLDDHFYENSLDTTESERNETVSFIADFQDFEDLISLSKRPLPRDMRSRLFSMDQKYYLYTEYSFEHFSEEEVDNMISVILEYGSESKRTLEVLEEYGDEIIEENVFDVLKQHFH</sequence>
<reference evidence="5" key="1">
    <citation type="submission" date="2022-09" db="EMBL/GenBank/DDBJ databases">
        <title>Complete Genomes of Fervidibacillus albus and Fervidibacillus halotolerans isolated from tidal flat sediments.</title>
        <authorList>
            <person name="Kwon K.K."/>
            <person name="Yang S.-H."/>
            <person name="Park M.J."/>
            <person name="Oh H.-M."/>
        </authorList>
    </citation>
    <scope>NUCLEOTIDE SEQUENCE</scope>
    <source>
        <strain evidence="5">MEBiC13591</strain>
    </source>
</reference>
<dbReference type="AlphaFoldDB" id="A0A9E8RUV7"/>